<keyword evidence="7" id="KW-1185">Reference proteome</keyword>
<dbReference type="InterPro" id="IPR027806">
    <property type="entry name" value="HARBI1_dom"/>
</dbReference>
<reference evidence="6" key="1">
    <citation type="submission" date="2022-08" db="UniProtKB">
        <authorList>
            <consortium name="EnsemblMetazoa"/>
        </authorList>
    </citation>
    <scope>IDENTIFICATION</scope>
    <source>
        <strain evidence="6">05x7-T-G4-1.051#20</strain>
    </source>
</reference>
<evidence type="ECO:0000256" key="2">
    <source>
        <dbReference type="ARBA" id="ARBA00022723"/>
    </source>
</evidence>
<evidence type="ECO:0000259" key="4">
    <source>
        <dbReference type="Pfam" id="PF13359"/>
    </source>
</evidence>
<keyword evidence="2" id="KW-0479">Metal-binding</keyword>
<dbReference type="GO" id="GO:0046872">
    <property type="term" value="F:metal ion binding"/>
    <property type="evidence" value="ECO:0007669"/>
    <property type="project" value="UniProtKB-KW"/>
</dbReference>
<organism evidence="6 7">
    <name type="scientific">Magallana gigas</name>
    <name type="common">Pacific oyster</name>
    <name type="synonym">Crassostrea gigas</name>
    <dbReference type="NCBI Taxonomy" id="29159"/>
    <lineage>
        <taxon>Eukaryota</taxon>
        <taxon>Metazoa</taxon>
        <taxon>Spiralia</taxon>
        <taxon>Lophotrochozoa</taxon>
        <taxon>Mollusca</taxon>
        <taxon>Bivalvia</taxon>
        <taxon>Autobranchia</taxon>
        <taxon>Pteriomorphia</taxon>
        <taxon>Ostreida</taxon>
        <taxon>Ostreoidea</taxon>
        <taxon>Ostreidae</taxon>
        <taxon>Magallana</taxon>
    </lineage>
</organism>
<evidence type="ECO:0000256" key="1">
    <source>
        <dbReference type="ARBA" id="ARBA00001968"/>
    </source>
</evidence>
<feature type="region of interest" description="Disordered" evidence="3">
    <location>
        <begin position="60"/>
        <end position="81"/>
    </location>
</feature>
<comment type="cofactor">
    <cofactor evidence="1">
        <name>a divalent metal cation</name>
        <dbReference type="ChEBI" id="CHEBI:60240"/>
    </cofactor>
</comment>
<dbReference type="Pfam" id="PF13613">
    <property type="entry name" value="HTH_Tnp_4"/>
    <property type="match status" value="1"/>
</dbReference>
<evidence type="ECO:0008006" key="8">
    <source>
        <dbReference type="Google" id="ProtNLM"/>
    </source>
</evidence>
<name>A0A8W8MBP8_MAGGI</name>
<evidence type="ECO:0000313" key="7">
    <source>
        <dbReference type="Proteomes" id="UP000005408"/>
    </source>
</evidence>
<accession>A0A8W8MBP8</accession>
<evidence type="ECO:0000259" key="5">
    <source>
        <dbReference type="Pfam" id="PF13613"/>
    </source>
</evidence>
<protein>
    <recommendedName>
        <fullName evidence="8">DDE Tnp4 domain-containing protein</fullName>
    </recommendedName>
</protein>
<sequence>MFESVVPGLGQSTEKNFAPNEFSCICSEHFEFGWHSDDPDDANYAPTIFSYKEKTVDHEREERVSRRNLQKEFEESKDRAREQENRSLSFSVFAHSYSKDKEEEMISDLAAPMTEIEDDVETGVRLTRDIGVQCDQDPLLQENMRLKLELRRMQDNKCYLAPKCEKMVYWRGSSSTPDERTRSRRCMALDPIDQFLATMMRLKVGLYVQDMAERFGVSVGAFSQYFSTWVCLLYKELKELNPFPSRDVKGFGGRVSDRQMIERTCLLDLIEEGDGVMADKGFTIKDIAIIIPDVFCLLLDNKP</sequence>
<feature type="domain" description="DDE Tnp4" evidence="4">
    <location>
        <begin position="249"/>
        <end position="288"/>
    </location>
</feature>
<dbReference type="Proteomes" id="UP000005408">
    <property type="component" value="Unassembled WGS sequence"/>
</dbReference>
<dbReference type="PANTHER" id="PTHR23080">
    <property type="entry name" value="THAP DOMAIN PROTEIN"/>
    <property type="match status" value="1"/>
</dbReference>
<dbReference type="EnsemblMetazoa" id="G31541.1">
    <property type="protein sequence ID" value="G31541.1:cds"/>
    <property type="gene ID" value="G31541"/>
</dbReference>
<evidence type="ECO:0000256" key="3">
    <source>
        <dbReference type="SAM" id="MobiDB-lite"/>
    </source>
</evidence>
<dbReference type="InterPro" id="IPR027805">
    <property type="entry name" value="Transposase_HTH_dom"/>
</dbReference>
<feature type="domain" description="Transposase Helix-turn-helix" evidence="5">
    <location>
        <begin position="189"/>
        <end position="238"/>
    </location>
</feature>
<evidence type="ECO:0000313" key="6">
    <source>
        <dbReference type="EnsemblMetazoa" id="G31541.1:cds"/>
    </source>
</evidence>
<proteinExistence type="predicted"/>
<dbReference type="AlphaFoldDB" id="A0A8W8MBP8"/>
<dbReference type="Pfam" id="PF13359">
    <property type="entry name" value="DDE_Tnp_4"/>
    <property type="match status" value="1"/>
</dbReference>